<gene>
    <name evidence="2" type="ORF">EMH_0041340</name>
</gene>
<organism evidence="2 3">
    <name type="scientific">Eimeria mitis</name>
    <dbReference type="NCBI Taxonomy" id="44415"/>
    <lineage>
        <taxon>Eukaryota</taxon>
        <taxon>Sar</taxon>
        <taxon>Alveolata</taxon>
        <taxon>Apicomplexa</taxon>
        <taxon>Conoidasida</taxon>
        <taxon>Coccidia</taxon>
        <taxon>Eucoccidiorida</taxon>
        <taxon>Eimeriorina</taxon>
        <taxon>Eimeriidae</taxon>
        <taxon>Eimeria</taxon>
    </lineage>
</organism>
<name>U6JWQ9_9EIME</name>
<reference evidence="2" key="2">
    <citation type="submission" date="2013-10" db="EMBL/GenBank/DDBJ databases">
        <authorList>
            <person name="Aslett M."/>
        </authorList>
    </citation>
    <scope>NUCLEOTIDE SEQUENCE [LARGE SCALE GENOMIC DNA]</scope>
    <source>
        <strain evidence="2">Houghton</strain>
    </source>
</reference>
<feature type="compositionally biased region" description="Low complexity" evidence="1">
    <location>
        <begin position="35"/>
        <end position="44"/>
    </location>
</feature>
<dbReference type="AlphaFoldDB" id="U6JWQ9"/>
<feature type="region of interest" description="Disordered" evidence="1">
    <location>
        <begin position="97"/>
        <end position="150"/>
    </location>
</feature>
<dbReference type="GeneID" id="25378860"/>
<dbReference type="OrthoDB" id="775260at2759"/>
<dbReference type="RefSeq" id="XP_013351066.1">
    <property type="nucleotide sequence ID" value="XM_013495612.1"/>
</dbReference>
<dbReference type="GO" id="GO:0016740">
    <property type="term" value="F:transferase activity"/>
    <property type="evidence" value="ECO:0007669"/>
    <property type="project" value="UniProtKB-KW"/>
</dbReference>
<proteinExistence type="predicted"/>
<evidence type="ECO:0000313" key="2">
    <source>
        <dbReference type="EMBL" id="CDJ28492.1"/>
    </source>
</evidence>
<accession>U6JWQ9</accession>
<reference evidence="2" key="1">
    <citation type="submission" date="2013-10" db="EMBL/GenBank/DDBJ databases">
        <title>Genomic analysis of the causative agents of coccidiosis in chickens.</title>
        <authorList>
            <person name="Reid A.J."/>
            <person name="Blake D."/>
            <person name="Billington K."/>
            <person name="Browne H."/>
            <person name="Dunn M."/>
            <person name="Hung S."/>
            <person name="Kawahara F."/>
            <person name="Miranda-Saavedra D."/>
            <person name="Mourier T."/>
            <person name="Nagra H."/>
            <person name="Otto T.D."/>
            <person name="Rawlings N."/>
            <person name="Sanchez A."/>
            <person name="Sanders M."/>
            <person name="Subramaniam C."/>
            <person name="Tay Y."/>
            <person name="Dear P."/>
            <person name="Doerig C."/>
            <person name="Gruber A."/>
            <person name="Parkinson J."/>
            <person name="Shirley M."/>
            <person name="Wan K.L."/>
            <person name="Berriman M."/>
            <person name="Tomley F."/>
            <person name="Pain A."/>
        </authorList>
    </citation>
    <scope>NUCLEOTIDE SEQUENCE [LARGE SCALE GENOMIC DNA]</scope>
    <source>
        <strain evidence="2">Houghton</strain>
    </source>
</reference>
<feature type="region of interest" description="Disordered" evidence="1">
    <location>
        <begin position="18"/>
        <end position="45"/>
    </location>
</feature>
<dbReference type="VEuPathDB" id="ToxoDB:EMH_0041340"/>
<feature type="region of interest" description="Disordered" evidence="1">
    <location>
        <begin position="178"/>
        <end position="208"/>
    </location>
</feature>
<evidence type="ECO:0000313" key="3">
    <source>
        <dbReference type="Proteomes" id="UP000030744"/>
    </source>
</evidence>
<dbReference type="Proteomes" id="UP000030744">
    <property type="component" value="Unassembled WGS sequence"/>
</dbReference>
<protein>
    <submittedName>
        <fullName evidence="2">tRNA delta(2)-isopentenylpyrophosphate transferase, putative</fullName>
    </submittedName>
</protein>
<keyword evidence="3" id="KW-1185">Reference proteome</keyword>
<keyword evidence="2" id="KW-0808">Transferase</keyword>
<sequence>MQVLLDLIETCAFYQTLPGAPGGGPPGGPQGPGGPQDNNPQGAPCSLQDIEEVQDLCAALANVAGRYDACIFWLDLRDREALEKRLRQRLETMCKVRRQKGDRERKETEIERRQRKETEIERRQRRETEIEGRQREKGDRERKETEKEKRLRQRLETMCKDGLLDEVRWVAAQLQLRSWQPPASGGPTRSPQGPPGGPPMKESEVGAPLKEYEVGAPLKGSAAVAEWKEKIYGPALQIVKDFLGGEKFSEESEFAAAKQMPDCREKMNSNCDRQG</sequence>
<evidence type="ECO:0000256" key="1">
    <source>
        <dbReference type="SAM" id="MobiDB-lite"/>
    </source>
</evidence>
<dbReference type="EMBL" id="HG681401">
    <property type="protein sequence ID" value="CDJ28492.1"/>
    <property type="molecule type" value="Genomic_DNA"/>
</dbReference>